<protein>
    <submittedName>
        <fullName evidence="3">Uncharacterized protein LOC34617843</fullName>
    </submittedName>
</protein>
<accession>A0A6P6RRG2</accession>
<name>A0A6P6RRG2_9EIME</name>
<feature type="compositionally biased region" description="Basic and acidic residues" evidence="1">
    <location>
        <begin position="696"/>
        <end position="705"/>
    </location>
</feature>
<dbReference type="AlphaFoldDB" id="A0A6P6RRG2"/>
<dbReference type="GeneID" id="34617843"/>
<dbReference type="OrthoDB" id="354862at2759"/>
<dbReference type="Proteomes" id="UP000515125">
    <property type="component" value="Unplaced"/>
</dbReference>
<dbReference type="RefSeq" id="XP_026190127.1">
    <property type="nucleotide sequence ID" value="XM_026334342.1"/>
</dbReference>
<sequence length="767" mass="83943">MQSMSDTVNSERQTLAPRHLPMAAEHKRLAIAGNSVSEFAYYYHIEMRTKTSRYRKYYADCLGTLVSHREKSADHILPYHRILPHRIVASGSAGALTLIRGTSPETVSGARTICVDLLDGNQMMEANSSFDARAAASATDGAARGSEPLDGKKASAAADVPGGQAGREHTQQETYWDSLFSGNVCCKLWFTVPRASTKKLLSRLTDLLRAAIVDQREEINSHIPIDVIRTLAGHTRGKVCIVNHKSFWPHPPTLLHLFGDLKLYWAEKRVRNWRKRSLCWGYHGLGCIRPRALGLEENNVAESARATAMNNSKDESMLAICSGLPAEEARRTGAPEKHKAAKRSKQEKEAASHTVKQGGGGLSWGRAFNWKAVFAKHNVNLCFDKWVDLEWLPNNADSNVRPSSLLSLLEDETFAAVDLQGRILVKEGKGEGGRDSDSSRKGEIHGTVAEICSKGTAGHDTTRKKPWETDPNASCIRIVRSVSPQRLGKSSTCTQIDISLRVQESKPDQSRATVEEMTATEATAGGKEDTVVLPACLFSRVDTPLKCTVCGSIYPSASGSSPPPLTLTEDETMETSRDHLATVEFQRMWPVFIRIDRQTRTPVSFSPSGCTAASTPEVEVLFLGCILEAFHMRLKTQQDISGCLSAIADVTKAKGKQAPEKDVEEATLAASSQVYVKYLPRTLFEPAPSFGSSQYSEEHTRRRESPSGACESTGRKAAGQFLSNASANSGVSPFDCTSASRNSFGTHDDSVVDVAVCRFQVTLIRLR</sequence>
<feature type="region of interest" description="Disordered" evidence="1">
    <location>
        <begin position="690"/>
        <end position="713"/>
    </location>
</feature>
<organism evidence="2 3">
    <name type="scientific">Cyclospora cayetanensis</name>
    <dbReference type="NCBI Taxonomy" id="88456"/>
    <lineage>
        <taxon>Eukaryota</taxon>
        <taxon>Sar</taxon>
        <taxon>Alveolata</taxon>
        <taxon>Apicomplexa</taxon>
        <taxon>Conoidasida</taxon>
        <taxon>Coccidia</taxon>
        <taxon>Eucoccidiorida</taxon>
        <taxon>Eimeriorina</taxon>
        <taxon>Eimeriidae</taxon>
        <taxon>Cyclospora</taxon>
    </lineage>
</organism>
<evidence type="ECO:0000313" key="2">
    <source>
        <dbReference type="Proteomes" id="UP000515125"/>
    </source>
</evidence>
<proteinExistence type="predicted"/>
<reference evidence="3" key="1">
    <citation type="submission" date="2025-08" db="UniProtKB">
        <authorList>
            <consortium name="RefSeq"/>
        </authorList>
    </citation>
    <scope>IDENTIFICATION</scope>
</reference>
<feature type="compositionally biased region" description="Basic and acidic residues" evidence="1">
    <location>
        <begin position="329"/>
        <end position="351"/>
    </location>
</feature>
<feature type="region of interest" description="Disordered" evidence="1">
    <location>
        <begin position="329"/>
        <end position="359"/>
    </location>
</feature>
<gene>
    <name evidence="3" type="primary">LOC34617843</name>
</gene>
<feature type="region of interest" description="Disordered" evidence="1">
    <location>
        <begin position="141"/>
        <end position="168"/>
    </location>
</feature>
<evidence type="ECO:0000313" key="3">
    <source>
        <dbReference type="RefSeq" id="XP_026190127.1"/>
    </source>
</evidence>
<keyword evidence="2" id="KW-1185">Reference proteome</keyword>
<evidence type="ECO:0000256" key="1">
    <source>
        <dbReference type="SAM" id="MobiDB-lite"/>
    </source>
</evidence>